<dbReference type="Pfam" id="PF13899">
    <property type="entry name" value="Thioredoxin_7"/>
    <property type="match status" value="1"/>
</dbReference>
<protein>
    <submittedName>
        <fullName evidence="3">Thioredoxin family protein</fullName>
    </submittedName>
</protein>
<proteinExistence type="predicted"/>
<keyword evidence="4" id="KW-1185">Reference proteome</keyword>
<evidence type="ECO:0000259" key="2">
    <source>
        <dbReference type="PROSITE" id="PS51352"/>
    </source>
</evidence>
<dbReference type="Proteomes" id="UP001432075">
    <property type="component" value="Chromosome"/>
</dbReference>
<dbReference type="InterPro" id="IPR013766">
    <property type="entry name" value="Thioredoxin_domain"/>
</dbReference>
<dbReference type="InterPro" id="IPR036249">
    <property type="entry name" value="Thioredoxin-like_sf"/>
</dbReference>
<dbReference type="EMBL" id="CP108057">
    <property type="protein sequence ID" value="WUO45275.1"/>
    <property type="molecule type" value="Genomic_DNA"/>
</dbReference>
<sequence length="270" mass="26799">MSSRAHRSARHGRRSRRGLRIPVIAAGVATVAALGAAWAGTQALRSPGSTAASAAASASASVEAQSRTELAPGTVFVPPADPSSAPATPSASAPAPAPPAEARGSAGASPSPAGSKPGPAAAAPAAKREPAASAPKTTAKAAFAPGYDSAADGQQALDAALRAAAADGKQVLLDFGANWCGNCKAADKVFGQPATNALLNDSYHLVKIDIGSQNSANFSILRKYSSGGGSYKMPVLIVLSPPGTVRTDTHQSGNPALTADGLGSFLRQWS</sequence>
<dbReference type="SUPFAM" id="SSF52833">
    <property type="entry name" value="Thioredoxin-like"/>
    <property type="match status" value="1"/>
</dbReference>
<dbReference type="RefSeq" id="WP_143196361.1">
    <property type="nucleotide sequence ID" value="NZ_CP108057.1"/>
</dbReference>
<evidence type="ECO:0000256" key="1">
    <source>
        <dbReference type="SAM" id="MobiDB-lite"/>
    </source>
</evidence>
<accession>A0ABZ1RGI2</accession>
<gene>
    <name evidence="3" type="ORF">OHU17_05240</name>
</gene>
<name>A0ABZ1RGI2_9ACTN</name>
<feature type="compositionally biased region" description="Low complexity" evidence="1">
    <location>
        <begin position="82"/>
        <end position="138"/>
    </location>
</feature>
<evidence type="ECO:0000313" key="3">
    <source>
        <dbReference type="EMBL" id="WUO45275.1"/>
    </source>
</evidence>
<organism evidence="3 4">
    <name type="scientific">Streptomyces goshikiensis</name>
    <dbReference type="NCBI Taxonomy" id="1942"/>
    <lineage>
        <taxon>Bacteria</taxon>
        <taxon>Bacillati</taxon>
        <taxon>Actinomycetota</taxon>
        <taxon>Actinomycetes</taxon>
        <taxon>Kitasatosporales</taxon>
        <taxon>Streptomycetaceae</taxon>
        <taxon>Streptomyces</taxon>
    </lineage>
</organism>
<dbReference type="PROSITE" id="PS51352">
    <property type="entry name" value="THIOREDOXIN_2"/>
    <property type="match status" value="1"/>
</dbReference>
<reference evidence="3" key="1">
    <citation type="submission" date="2022-10" db="EMBL/GenBank/DDBJ databases">
        <title>The complete genomes of actinobacterial strains from the NBC collection.</title>
        <authorList>
            <person name="Joergensen T.S."/>
            <person name="Alvarez Arevalo M."/>
            <person name="Sterndorff E.B."/>
            <person name="Faurdal D."/>
            <person name="Vuksanovic O."/>
            <person name="Mourched A.-S."/>
            <person name="Charusanti P."/>
            <person name="Shaw S."/>
            <person name="Blin K."/>
            <person name="Weber T."/>
        </authorList>
    </citation>
    <scope>NUCLEOTIDE SEQUENCE</scope>
    <source>
        <strain evidence="3">NBC_00283</strain>
    </source>
</reference>
<evidence type="ECO:0000313" key="4">
    <source>
        <dbReference type="Proteomes" id="UP001432075"/>
    </source>
</evidence>
<feature type="region of interest" description="Disordered" evidence="1">
    <location>
        <begin position="73"/>
        <end position="138"/>
    </location>
</feature>
<dbReference type="Gene3D" id="3.40.30.10">
    <property type="entry name" value="Glutaredoxin"/>
    <property type="match status" value="1"/>
</dbReference>
<feature type="domain" description="Thioredoxin" evidence="2">
    <location>
        <begin position="123"/>
        <end position="270"/>
    </location>
</feature>